<protein>
    <submittedName>
        <fullName evidence="6">Glycosyltransferase</fullName>
    </submittedName>
</protein>
<proteinExistence type="inferred from homology"/>
<feature type="domain" description="Erythromycin biosynthesis protein CIII-like N-terminal" evidence="5">
    <location>
        <begin position="23"/>
        <end position="144"/>
    </location>
</feature>
<dbReference type="InterPro" id="IPR050426">
    <property type="entry name" value="Glycosyltransferase_28"/>
</dbReference>
<evidence type="ECO:0000256" key="1">
    <source>
        <dbReference type="ARBA" id="ARBA00006962"/>
    </source>
</evidence>
<keyword evidence="7" id="KW-1185">Reference proteome</keyword>
<dbReference type="PROSITE" id="PS00375">
    <property type="entry name" value="UDPGT"/>
    <property type="match status" value="1"/>
</dbReference>
<dbReference type="GO" id="GO:0008194">
    <property type="term" value="F:UDP-glycosyltransferase activity"/>
    <property type="evidence" value="ECO:0007669"/>
    <property type="project" value="InterPro"/>
</dbReference>
<dbReference type="GO" id="GO:0017000">
    <property type="term" value="P:antibiotic biosynthetic process"/>
    <property type="evidence" value="ECO:0007669"/>
    <property type="project" value="UniProtKB-ARBA"/>
</dbReference>
<gene>
    <name evidence="6" type="ORF">F5544_32025</name>
</gene>
<dbReference type="CDD" id="cd03784">
    <property type="entry name" value="GT1_Gtf-like"/>
    <property type="match status" value="1"/>
</dbReference>
<comment type="similarity">
    <text evidence="4">Belongs to the UDP-glycosyltransferase family.</text>
</comment>
<dbReference type="InterPro" id="IPR002213">
    <property type="entry name" value="UDP_glucos_trans"/>
</dbReference>
<evidence type="ECO:0000256" key="3">
    <source>
        <dbReference type="ARBA" id="ARBA00022679"/>
    </source>
</evidence>
<dbReference type="PANTHER" id="PTHR48050">
    <property type="entry name" value="STEROL 3-BETA-GLUCOSYLTRANSFERASE"/>
    <property type="match status" value="1"/>
</dbReference>
<evidence type="ECO:0000313" key="6">
    <source>
        <dbReference type="EMBL" id="QIS14244.1"/>
    </source>
</evidence>
<dbReference type="Pfam" id="PF21036">
    <property type="entry name" value="EryCIII-like_N"/>
    <property type="match status" value="1"/>
</dbReference>
<evidence type="ECO:0000256" key="2">
    <source>
        <dbReference type="ARBA" id="ARBA00022676"/>
    </source>
</evidence>
<organism evidence="6 7">
    <name type="scientific">Nocardia arthritidis</name>
    <dbReference type="NCBI Taxonomy" id="228602"/>
    <lineage>
        <taxon>Bacteria</taxon>
        <taxon>Bacillati</taxon>
        <taxon>Actinomycetota</taxon>
        <taxon>Actinomycetes</taxon>
        <taxon>Mycobacteriales</taxon>
        <taxon>Nocardiaceae</taxon>
        <taxon>Nocardia</taxon>
    </lineage>
</organism>
<dbReference type="InterPro" id="IPR035595">
    <property type="entry name" value="UDP_glycos_trans_CS"/>
</dbReference>
<reference evidence="6 7" key="1">
    <citation type="journal article" date="2019" name="ACS Chem. Biol.">
        <title>Identification and Mobilization of a Cryptic Antibiotic Biosynthesis Gene Locus from a Human-Pathogenic Nocardia Isolate.</title>
        <authorList>
            <person name="Herisse M."/>
            <person name="Ishida K."/>
            <person name="Porter J.L."/>
            <person name="Howden B."/>
            <person name="Hertweck C."/>
            <person name="Stinear T.P."/>
            <person name="Pidot S.J."/>
        </authorList>
    </citation>
    <scope>NUCLEOTIDE SEQUENCE [LARGE SCALE GENOMIC DNA]</scope>
    <source>
        <strain evidence="6 7">AUSMDU00012717</strain>
    </source>
</reference>
<evidence type="ECO:0000259" key="5">
    <source>
        <dbReference type="Pfam" id="PF21036"/>
    </source>
</evidence>
<evidence type="ECO:0000313" key="7">
    <source>
        <dbReference type="Proteomes" id="UP000503540"/>
    </source>
</evidence>
<dbReference type="RefSeq" id="WP_167476681.1">
    <property type="nucleotide sequence ID" value="NZ_CP046172.1"/>
</dbReference>
<dbReference type="AlphaFoldDB" id="A0A6G9YM06"/>
<dbReference type="PANTHER" id="PTHR48050:SF13">
    <property type="entry name" value="STEROL 3-BETA-GLUCOSYLTRANSFERASE UGT80A2"/>
    <property type="match status" value="1"/>
</dbReference>
<dbReference type="Pfam" id="PF00201">
    <property type="entry name" value="UDPGT"/>
    <property type="match status" value="1"/>
</dbReference>
<dbReference type="SUPFAM" id="SSF53756">
    <property type="entry name" value="UDP-Glycosyltransferase/glycogen phosphorylase"/>
    <property type="match status" value="1"/>
</dbReference>
<name>A0A6G9YM06_9NOCA</name>
<dbReference type="KEGG" id="nah:F5544_32025"/>
<dbReference type="Gene3D" id="3.40.50.2000">
    <property type="entry name" value="Glycogen Phosphorylase B"/>
    <property type="match status" value="2"/>
</dbReference>
<evidence type="ECO:0000256" key="4">
    <source>
        <dbReference type="RuleBase" id="RU003718"/>
    </source>
</evidence>
<accession>A0A6G9YM06</accession>
<comment type="similarity">
    <text evidence="1">Belongs to the glycosyltransferase 28 family.</text>
</comment>
<dbReference type="Proteomes" id="UP000503540">
    <property type="component" value="Chromosome"/>
</dbReference>
<dbReference type="EMBL" id="CP046172">
    <property type="protein sequence ID" value="QIS14244.1"/>
    <property type="molecule type" value="Genomic_DNA"/>
</dbReference>
<dbReference type="InterPro" id="IPR048284">
    <property type="entry name" value="EryCIII-like_N"/>
</dbReference>
<keyword evidence="2 4" id="KW-0328">Glycosyltransferase</keyword>
<sequence>MRVLCTVTGSQGHAREVLPLAAALARAEHDVLVVTAPELADTFRAAGLPVRAELPGIVESISALMRARKEAEQAEGIRLPEPSIRDQLLRTAAGPHVTAIYRMVFAIAADFRPDAVVRDGAELAGMLVAETLGIPHISAPSGAGNIIDPAGLTEPLAERRAELGLPPVDGPVVHRFGRFESVPHEYSFAEYDMPEPFAYRQPLQVGGGGVLPPEFAGLSGDRPLVLAAVGTALPMLGAFQSYGVDLPEQATPPEAIIRALIEGLSEVDCHAVVATAGFTVDGITAGPNVHLLDWVPQTTVLQCAQLFLTHAGYNSVREAIRTATPMVTLPQFGDQPHNADRIAHFGLGERLAELTAECVHKTTTAVLADGRIAAESRRAHRRMLALPPVDAAVEHLAELVASARN</sequence>
<keyword evidence="3 4" id="KW-0808">Transferase</keyword>